<comment type="caution">
    <text evidence="7">The sequence shown here is derived from an EMBL/GenBank/DDBJ whole genome shotgun (WGS) entry which is preliminary data.</text>
</comment>
<dbReference type="PROSITE" id="PS50115">
    <property type="entry name" value="ARFGAP"/>
    <property type="match status" value="1"/>
</dbReference>
<dbReference type="InterPro" id="IPR037278">
    <property type="entry name" value="ARFGAP/RecO"/>
</dbReference>
<evidence type="ECO:0000256" key="2">
    <source>
        <dbReference type="ARBA" id="ARBA00022723"/>
    </source>
</evidence>
<dbReference type="Pfam" id="PF01412">
    <property type="entry name" value="ArfGap"/>
    <property type="match status" value="1"/>
</dbReference>
<evidence type="ECO:0000256" key="3">
    <source>
        <dbReference type="ARBA" id="ARBA00022771"/>
    </source>
</evidence>
<evidence type="ECO:0000313" key="7">
    <source>
        <dbReference type="EMBL" id="ORE00140.1"/>
    </source>
</evidence>
<keyword evidence="4" id="KW-0862">Zinc</keyword>
<dbReference type="EMBL" id="LTAI01000059">
    <property type="protein sequence ID" value="ORE00140.1"/>
    <property type="molecule type" value="Genomic_DNA"/>
</dbReference>
<accession>A0A1X0QK53</accession>
<dbReference type="GO" id="GO:0000139">
    <property type="term" value="C:Golgi membrane"/>
    <property type="evidence" value="ECO:0007669"/>
    <property type="project" value="GOC"/>
</dbReference>
<evidence type="ECO:0000256" key="4">
    <source>
        <dbReference type="ARBA" id="ARBA00022833"/>
    </source>
</evidence>
<dbReference type="GO" id="GO:0048205">
    <property type="term" value="P:COPI coating of Golgi vesicle"/>
    <property type="evidence" value="ECO:0007669"/>
    <property type="project" value="TreeGrafter"/>
</dbReference>
<dbReference type="InterPro" id="IPR038508">
    <property type="entry name" value="ArfGAP_dom_sf"/>
</dbReference>
<gene>
    <name evidence="7" type="primary">AGD7</name>
    <name evidence="7" type="ORF">A0H76_2153</name>
</gene>
<keyword evidence="1" id="KW-0343">GTPase activation</keyword>
<dbReference type="GO" id="GO:0008270">
    <property type="term" value="F:zinc ion binding"/>
    <property type="evidence" value="ECO:0007669"/>
    <property type="project" value="UniProtKB-KW"/>
</dbReference>
<evidence type="ECO:0000256" key="1">
    <source>
        <dbReference type="ARBA" id="ARBA00022468"/>
    </source>
</evidence>
<name>A0A1X0QK53_9MICR</name>
<dbReference type="AlphaFoldDB" id="A0A1X0QK53"/>
<keyword evidence="2" id="KW-0479">Metal-binding</keyword>
<dbReference type="VEuPathDB" id="MicrosporidiaDB:HERIO_1551"/>
<reference evidence="7 8" key="1">
    <citation type="journal article" date="2017" name="Environ. Microbiol.">
        <title>Decay of the glycolytic pathway and adaptation to intranuclear parasitism within Enterocytozoonidae microsporidia.</title>
        <authorList>
            <person name="Wiredu Boakye D."/>
            <person name="Jaroenlak P."/>
            <person name="Prachumwat A."/>
            <person name="Williams T.A."/>
            <person name="Bateman K.S."/>
            <person name="Itsathitphaisarn O."/>
            <person name="Sritunyalucksana K."/>
            <person name="Paszkiewicz K.H."/>
            <person name="Moore K.A."/>
            <person name="Stentiford G.D."/>
            <person name="Williams B.A."/>
        </authorList>
    </citation>
    <scope>NUCLEOTIDE SEQUENCE [LARGE SCALE GENOMIC DNA]</scope>
    <source>
        <strain evidence="8">canceri</strain>
    </source>
</reference>
<dbReference type="Proteomes" id="UP000192501">
    <property type="component" value="Unassembled WGS sequence"/>
</dbReference>
<keyword evidence="3 5" id="KW-0863">Zinc-finger</keyword>
<sequence length="272" mass="31238">MDSKQVKKKIEKLLKEDANKKCIDCGCKNPRWASAKYGVFFCIECAGHHRSVGVNYDFVKSVSLDEWSENEWFVVMNGGNQRFNNYIKENRIEIDNIFDKYTNNKVMRYSQDLMNRIKKEQGIEIDSACNNKDLKTTNIFSETVKSTFSERVKEFPQMATECKNNSSTYIKDKVSYLKEKVTNYSPELAQIGATTFVMADKLSSVLIDTTKKIGNKTITVTSNIGSKIYGEAKEYLDKIKSDKTESSLKSANTINYVYNPRSPLNEKKQDWS</sequence>
<organism evidence="7 8">
    <name type="scientific">Hepatospora eriocheir</name>
    <dbReference type="NCBI Taxonomy" id="1081669"/>
    <lineage>
        <taxon>Eukaryota</taxon>
        <taxon>Fungi</taxon>
        <taxon>Fungi incertae sedis</taxon>
        <taxon>Microsporidia</taxon>
        <taxon>Hepatosporidae</taxon>
        <taxon>Hepatospora</taxon>
    </lineage>
</organism>
<dbReference type="VEuPathDB" id="MicrosporidiaDB:A0H76_2153"/>
<evidence type="ECO:0000313" key="8">
    <source>
        <dbReference type="Proteomes" id="UP000192501"/>
    </source>
</evidence>
<protein>
    <submittedName>
        <fullName evidence="7">AGD7</fullName>
    </submittedName>
</protein>
<dbReference type="PANTHER" id="PTHR45686:SF4">
    <property type="entry name" value="ADP-RIBOSYLATION FACTOR GTPASE ACTIVATING PROTEIN 3, ISOFORM H"/>
    <property type="match status" value="1"/>
</dbReference>
<dbReference type="SUPFAM" id="SSF57863">
    <property type="entry name" value="ArfGap/RecO-like zinc finger"/>
    <property type="match status" value="1"/>
</dbReference>
<feature type="domain" description="Arf-GAP" evidence="6">
    <location>
        <begin position="7"/>
        <end position="90"/>
    </location>
</feature>
<dbReference type="PRINTS" id="PR00405">
    <property type="entry name" value="REVINTRACTNG"/>
</dbReference>
<dbReference type="GO" id="GO:0005096">
    <property type="term" value="F:GTPase activator activity"/>
    <property type="evidence" value="ECO:0007669"/>
    <property type="project" value="UniProtKB-KW"/>
</dbReference>
<dbReference type="SMART" id="SM00105">
    <property type="entry name" value="ArfGap"/>
    <property type="match status" value="1"/>
</dbReference>
<dbReference type="PANTHER" id="PTHR45686">
    <property type="entry name" value="ADP-RIBOSYLATION FACTOR GTPASE ACTIVATING PROTEIN 3, ISOFORM H-RELATED"/>
    <property type="match status" value="1"/>
</dbReference>
<evidence type="ECO:0000256" key="5">
    <source>
        <dbReference type="PROSITE-ProRule" id="PRU00288"/>
    </source>
</evidence>
<dbReference type="InterPro" id="IPR001164">
    <property type="entry name" value="ArfGAP_dom"/>
</dbReference>
<dbReference type="Gene3D" id="1.10.220.150">
    <property type="entry name" value="Arf GTPase activating protein"/>
    <property type="match status" value="1"/>
</dbReference>
<evidence type="ECO:0000259" key="6">
    <source>
        <dbReference type="PROSITE" id="PS50115"/>
    </source>
</evidence>
<proteinExistence type="predicted"/>